<keyword evidence="1" id="KW-0472">Membrane</keyword>
<keyword evidence="1" id="KW-1133">Transmembrane helix</keyword>
<evidence type="ECO:0000313" key="3">
    <source>
        <dbReference type="Proteomes" id="UP000244855"/>
    </source>
</evidence>
<accession>A0A2V1E4U3</accession>
<gene>
    <name evidence="2" type="ORF">DM02DRAFT_84721</name>
</gene>
<dbReference type="Proteomes" id="UP000244855">
    <property type="component" value="Unassembled WGS sequence"/>
</dbReference>
<reference evidence="2 3" key="1">
    <citation type="journal article" date="2018" name="Sci. Rep.">
        <title>Comparative genomics provides insights into the lifestyle and reveals functional heterogeneity of dark septate endophytic fungi.</title>
        <authorList>
            <person name="Knapp D.G."/>
            <person name="Nemeth J.B."/>
            <person name="Barry K."/>
            <person name="Hainaut M."/>
            <person name="Henrissat B."/>
            <person name="Johnson J."/>
            <person name="Kuo A."/>
            <person name="Lim J.H.P."/>
            <person name="Lipzen A."/>
            <person name="Nolan M."/>
            <person name="Ohm R.A."/>
            <person name="Tamas L."/>
            <person name="Grigoriev I.V."/>
            <person name="Spatafora J.W."/>
            <person name="Nagy L.G."/>
            <person name="Kovacs G.M."/>
        </authorList>
    </citation>
    <scope>NUCLEOTIDE SEQUENCE [LARGE SCALE GENOMIC DNA]</scope>
    <source>
        <strain evidence="2 3">DSE2036</strain>
    </source>
</reference>
<keyword evidence="3" id="KW-1185">Reference proteome</keyword>
<dbReference type="AlphaFoldDB" id="A0A2V1E4U3"/>
<organism evidence="2 3">
    <name type="scientific">Periconia macrospinosa</name>
    <dbReference type="NCBI Taxonomy" id="97972"/>
    <lineage>
        <taxon>Eukaryota</taxon>
        <taxon>Fungi</taxon>
        <taxon>Dikarya</taxon>
        <taxon>Ascomycota</taxon>
        <taxon>Pezizomycotina</taxon>
        <taxon>Dothideomycetes</taxon>
        <taxon>Pleosporomycetidae</taxon>
        <taxon>Pleosporales</taxon>
        <taxon>Massarineae</taxon>
        <taxon>Periconiaceae</taxon>
        <taxon>Periconia</taxon>
    </lineage>
</organism>
<dbReference type="EMBL" id="KZ805313">
    <property type="protein sequence ID" value="PVI05598.1"/>
    <property type="molecule type" value="Genomic_DNA"/>
</dbReference>
<evidence type="ECO:0000313" key="2">
    <source>
        <dbReference type="EMBL" id="PVI05598.1"/>
    </source>
</evidence>
<keyword evidence="1" id="KW-0812">Transmembrane</keyword>
<proteinExistence type="predicted"/>
<protein>
    <submittedName>
        <fullName evidence="2">Uncharacterized protein</fullName>
    </submittedName>
</protein>
<evidence type="ECO:0000256" key="1">
    <source>
        <dbReference type="SAM" id="Phobius"/>
    </source>
</evidence>
<sequence>MINRTPHQSMILTLTSHHITHKTIDPTSKKHIQHEKRKKKKVQYLNIHFFFFSNTLTMLTKG</sequence>
<feature type="transmembrane region" description="Helical" evidence="1">
    <location>
        <begin position="42"/>
        <end position="60"/>
    </location>
</feature>
<name>A0A2V1E4U3_9PLEO</name>